<evidence type="ECO:0000313" key="2">
    <source>
        <dbReference type="EMBL" id="MCI0182576.1"/>
    </source>
</evidence>
<organism evidence="2 3">
    <name type="scientific">Sulfoacidibacillus ferrooxidans</name>
    <dbReference type="NCBI Taxonomy" id="2005001"/>
    <lineage>
        <taxon>Bacteria</taxon>
        <taxon>Bacillati</taxon>
        <taxon>Bacillota</taxon>
        <taxon>Bacilli</taxon>
        <taxon>Bacillales</taxon>
        <taxon>Alicyclobacillaceae</taxon>
        <taxon>Sulfoacidibacillus</taxon>
    </lineage>
</organism>
<evidence type="ECO:0000313" key="3">
    <source>
        <dbReference type="Proteomes" id="UP001139263"/>
    </source>
</evidence>
<dbReference type="InterPro" id="IPR002491">
    <property type="entry name" value="ABC_transptr_periplasmic_BD"/>
</dbReference>
<feature type="domain" description="Fe/B12 periplasmic-binding" evidence="1">
    <location>
        <begin position="5"/>
        <end position="257"/>
    </location>
</feature>
<protein>
    <submittedName>
        <fullName evidence="2">Vitamin B12-binding protein</fullName>
    </submittedName>
</protein>
<accession>A0A9X2ADY4</accession>
<dbReference type="PANTHER" id="PTHR42860">
    <property type="entry name" value="VITAMIN B12-BINDING PROTEIN"/>
    <property type="match status" value="1"/>
</dbReference>
<sequence>MSASRIVCLAAEIPEILFHLGALDQVVGISAYTTRPQEVLDRPKVSGFQHGSVDRILATRPDVVILTSDVQKPLAAALQERGVDIVHFFPHRLDDVFKEILTLGDLLEKPSQAEQLNERLQNQINDIAASASSFAHRPTVYFEEWMDPLLCGTGWVSDLIDIAGGKDVFRERSIHGKKSAQRVVLPEEVIAHAPEVILASWCGKPFKYDEFSSRLGFSDLPAVRNHQVFEMDSSILQCGPMLIDSLRQLHQLLRDAAVTS</sequence>
<dbReference type="CDD" id="cd01144">
    <property type="entry name" value="BtuF"/>
    <property type="match status" value="1"/>
</dbReference>
<dbReference type="Pfam" id="PF01497">
    <property type="entry name" value="Peripla_BP_2"/>
    <property type="match status" value="1"/>
</dbReference>
<comment type="caution">
    <text evidence="2">The sequence shown here is derived from an EMBL/GenBank/DDBJ whole genome shotgun (WGS) entry which is preliminary data.</text>
</comment>
<dbReference type="Proteomes" id="UP001139263">
    <property type="component" value="Unassembled WGS sequence"/>
</dbReference>
<dbReference type="RefSeq" id="WP_241712160.1">
    <property type="nucleotide sequence ID" value="NZ_JALBUF010000001.1"/>
</dbReference>
<gene>
    <name evidence="2" type="primary">btuF_2</name>
    <name evidence="2" type="ORF">MM817_00837</name>
</gene>
<keyword evidence="3" id="KW-1185">Reference proteome</keyword>
<evidence type="ECO:0000259" key="1">
    <source>
        <dbReference type="PROSITE" id="PS50983"/>
    </source>
</evidence>
<reference evidence="2" key="1">
    <citation type="submission" date="2022-03" db="EMBL/GenBank/DDBJ databases">
        <title>Draft Genome Sequence of Firmicute Strain S0AB, a Heterotrophic Iron/Sulfur-Oxidizing Extreme Acidophile.</title>
        <authorList>
            <person name="Vergara E."/>
            <person name="Pakostova E."/>
            <person name="Johnson D.B."/>
            <person name="Holmes D.S."/>
        </authorList>
    </citation>
    <scope>NUCLEOTIDE SEQUENCE</scope>
    <source>
        <strain evidence="2">S0AB</strain>
    </source>
</reference>
<dbReference type="PANTHER" id="PTHR42860:SF2">
    <property type="entry name" value="BLL4160 PROTEIN"/>
    <property type="match status" value="1"/>
</dbReference>
<dbReference type="SUPFAM" id="SSF53807">
    <property type="entry name" value="Helical backbone' metal receptor"/>
    <property type="match status" value="1"/>
</dbReference>
<dbReference type="AlphaFoldDB" id="A0A9X2ADY4"/>
<name>A0A9X2ADY4_9BACL</name>
<dbReference type="EMBL" id="JALBUF010000001">
    <property type="protein sequence ID" value="MCI0182576.1"/>
    <property type="molecule type" value="Genomic_DNA"/>
</dbReference>
<proteinExistence type="predicted"/>
<dbReference type="Gene3D" id="3.40.50.1980">
    <property type="entry name" value="Nitrogenase molybdenum iron protein domain"/>
    <property type="match status" value="2"/>
</dbReference>
<dbReference type="InterPro" id="IPR051030">
    <property type="entry name" value="Vitamin_B12-ABC_binding"/>
</dbReference>
<dbReference type="PROSITE" id="PS50983">
    <property type="entry name" value="FE_B12_PBP"/>
    <property type="match status" value="1"/>
</dbReference>